<proteinExistence type="predicted"/>
<reference evidence="1 2" key="1">
    <citation type="submission" date="2016-10" db="EMBL/GenBank/DDBJ databases">
        <authorList>
            <person name="de Groot N.N."/>
        </authorList>
    </citation>
    <scope>NUCLEOTIDE SEQUENCE [LARGE SCALE GENOMIC DNA]</scope>
    <source>
        <strain evidence="1 2">DSM 24015</strain>
    </source>
</reference>
<evidence type="ECO:0000313" key="2">
    <source>
        <dbReference type="Proteomes" id="UP000198517"/>
    </source>
</evidence>
<sequence length="140" mass="15315">MSRINRNGKAYDSADVTVQINGVPIEVKSMEYGNEQEHQLNHTLGARATSWSRGKITPSASMTLLMVDVVALETASGGDLLSIEPFTITVEFANEYNVVIVDKIVAKFKKEGRSVTGDMGLEYQYELFALDVQLNVAASV</sequence>
<name>A0A1G7FJ47_9FLAO</name>
<organism evidence="1 2">
    <name type="scientific">Riemerella columbipharyngis</name>
    <dbReference type="NCBI Taxonomy" id="1071918"/>
    <lineage>
        <taxon>Bacteria</taxon>
        <taxon>Pseudomonadati</taxon>
        <taxon>Bacteroidota</taxon>
        <taxon>Flavobacteriia</taxon>
        <taxon>Flavobacteriales</taxon>
        <taxon>Weeksellaceae</taxon>
        <taxon>Riemerella</taxon>
    </lineage>
</organism>
<dbReference type="OrthoDB" id="1093366at2"/>
<evidence type="ECO:0008006" key="3">
    <source>
        <dbReference type="Google" id="ProtNLM"/>
    </source>
</evidence>
<accession>A0A1G7FJ47</accession>
<evidence type="ECO:0000313" key="1">
    <source>
        <dbReference type="EMBL" id="SDE75897.1"/>
    </source>
</evidence>
<dbReference type="RefSeq" id="WP_092737923.1">
    <property type="nucleotide sequence ID" value="NZ_FNAS01000023.1"/>
</dbReference>
<dbReference type="AlphaFoldDB" id="A0A1G7FJ47"/>
<gene>
    <name evidence="1" type="ORF">SAMN05421544_12322</name>
</gene>
<dbReference type="STRING" id="1071918.SAMN05421544_12322"/>
<protein>
    <recommendedName>
        <fullName evidence="3">Phage tail tube protein</fullName>
    </recommendedName>
</protein>
<dbReference type="Proteomes" id="UP000198517">
    <property type="component" value="Unassembled WGS sequence"/>
</dbReference>
<dbReference type="EMBL" id="FNAS01000023">
    <property type="protein sequence ID" value="SDE75897.1"/>
    <property type="molecule type" value="Genomic_DNA"/>
</dbReference>
<keyword evidence="2" id="KW-1185">Reference proteome</keyword>